<feature type="region of interest" description="Disordered" evidence="4">
    <location>
        <begin position="550"/>
        <end position="578"/>
    </location>
</feature>
<evidence type="ECO:0000313" key="5">
    <source>
        <dbReference type="EMBL" id="CAH0107163.1"/>
    </source>
</evidence>
<organism evidence="5 6">
    <name type="scientific">Daphnia galeata</name>
    <dbReference type="NCBI Taxonomy" id="27404"/>
    <lineage>
        <taxon>Eukaryota</taxon>
        <taxon>Metazoa</taxon>
        <taxon>Ecdysozoa</taxon>
        <taxon>Arthropoda</taxon>
        <taxon>Crustacea</taxon>
        <taxon>Branchiopoda</taxon>
        <taxon>Diplostraca</taxon>
        <taxon>Cladocera</taxon>
        <taxon>Anomopoda</taxon>
        <taxon>Daphniidae</taxon>
        <taxon>Daphnia</taxon>
    </lineage>
</organism>
<proteinExistence type="predicted"/>
<comment type="caution">
    <text evidence="5">The sequence shown here is derived from an EMBL/GenBank/DDBJ whole genome shotgun (WGS) entry which is preliminary data.</text>
</comment>
<evidence type="ECO:0000256" key="1">
    <source>
        <dbReference type="ARBA" id="ARBA00023015"/>
    </source>
</evidence>
<accession>A0A8J2WJS8</accession>
<dbReference type="GO" id="GO:0003712">
    <property type="term" value="F:transcription coregulator activity"/>
    <property type="evidence" value="ECO:0007669"/>
    <property type="project" value="TreeGrafter"/>
</dbReference>
<dbReference type="GO" id="GO:0006355">
    <property type="term" value="P:regulation of DNA-templated transcription"/>
    <property type="evidence" value="ECO:0007669"/>
    <property type="project" value="TreeGrafter"/>
</dbReference>
<reference evidence="5" key="1">
    <citation type="submission" date="2021-11" db="EMBL/GenBank/DDBJ databases">
        <authorList>
            <person name="Schell T."/>
        </authorList>
    </citation>
    <scope>NUCLEOTIDE SEQUENCE</scope>
    <source>
        <strain evidence="5">M5</strain>
    </source>
</reference>
<keyword evidence="1" id="KW-0805">Transcription regulation</keyword>
<protein>
    <submittedName>
        <fullName evidence="5">Uncharacterized protein</fullName>
    </submittedName>
</protein>
<feature type="compositionally biased region" description="Basic residues" evidence="4">
    <location>
        <begin position="567"/>
        <end position="578"/>
    </location>
</feature>
<dbReference type="OrthoDB" id="6257037at2759"/>
<keyword evidence="2" id="KW-0804">Transcription</keyword>
<dbReference type="PANTHER" id="PTHR16088">
    <property type="entry name" value="YY1 ASSOCIATED PROTEIN-RELATED"/>
    <property type="match status" value="1"/>
</dbReference>
<evidence type="ECO:0000313" key="6">
    <source>
        <dbReference type="Proteomes" id="UP000789390"/>
    </source>
</evidence>
<keyword evidence="6" id="KW-1185">Reference proteome</keyword>
<dbReference type="PANTHER" id="PTHR16088:SF3">
    <property type="entry name" value="GON-4-LIKE PROTEIN"/>
    <property type="match status" value="1"/>
</dbReference>
<name>A0A8J2WJS8_9CRUS</name>
<dbReference type="InterPro" id="IPR052435">
    <property type="entry name" value="YY1-Transcr_Regul"/>
</dbReference>
<dbReference type="GO" id="GO:0005634">
    <property type="term" value="C:nucleus"/>
    <property type="evidence" value="ECO:0007669"/>
    <property type="project" value="TreeGrafter"/>
</dbReference>
<evidence type="ECO:0000256" key="2">
    <source>
        <dbReference type="ARBA" id="ARBA00023163"/>
    </source>
</evidence>
<gene>
    <name evidence="5" type="ORF">DGAL_LOCUS10454</name>
</gene>
<sequence>MPHSPLCNDNKSRTSPNKKVKLNPIHELYNFNAQSKKTHTKAKHPVEYAVHLQGLFSQERMELRSHADAAKTEMELKRKQNQIKCKAYREKLKSKKQTEEKLLGIVEELPTGNAAAAVVNQQHQTAIPLNKLKSNRVSDLVVNLSEENFNSDNTPQPRESILLKAMSDIIVLLESNSSGVSNIPSETIKDVPLLVPIDELSQEASFTTDYASTGQFPQPYPVTTPIEDYSLSSSSTQTILSPEARLILSEQMRKHVQLLTQMHLITAQQSDLKSVTEGCHCMLQNLVPYKHRLEIANLDEAFDLINRWETVVTKSLPEELRKYQRPVVNFGGKKKFLKRSRKNPERFPFNPKMIELMAESRVFIYPELLPKLAVFQAEQGPCKMSPYEDQLIAMGIEQFTPFYADYFGGSQEMVHLICSMVSQFMLPHWTAKQIETRIIAKCLPTSSANPIKYYKDNQVAPSVYHEIQPFDSYSTPKLADISPSLLPERWRALFSTVVSSDNYQLPEQYVIRDASNSSSCDVAETSFSNSDDYQERPVVSALKQLKSPSKCARTVGKPNKTSTTNTTRRHRYRPVTKRRRVVHRHEVDIDLEEIFNIKSEIDS</sequence>
<keyword evidence="3" id="KW-0539">Nucleus</keyword>
<evidence type="ECO:0000256" key="4">
    <source>
        <dbReference type="SAM" id="MobiDB-lite"/>
    </source>
</evidence>
<dbReference type="EMBL" id="CAKKLH010000257">
    <property type="protein sequence ID" value="CAH0107163.1"/>
    <property type="molecule type" value="Genomic_DNA"/>
</dbReference>
<dbReference type="AlphaFoldDB" id="A0A8J2WJS8"/>
<evidence type="ECO:0000256" key="3">
    <source>
        <dbReference type="ARBA" id="ARBA00023242"/>
    </source>
</evidence>
<dbReference type="Proteomes" id="UP000789390">
    <property type="component" value="Unassembled WGS sequence"/>
</dbReference>